<gene>
    <name evidence="12 15" type="primary">mraY</name>
    <name evidence="15" type="ORF">ACHINZ_3190</name>
</gene>
<feature type="transmembrane region" description="Helical" evidence="12">
    <location>
        <begin position="134"/>
        <end position="151"/>
    </location>
</feature>
<dbReference type="PANTHER" id="PTHR22926">
    <property type="entry name" value="PHOSPHO-N-ACETYLMURAMOYL-PENTAPEPTIDE-TRANSFERASE"/>
    <property type="match status" value="1"/>
</dbReference>
<dbReference type="NCBIfam" id="TIGR00445">
    <property type="entry name" value="mraY"/>
    <property type="match status" value="1"/>
</dbReference>
<reference evidence="15" key="1">
    <citation type="journal article" date="2023" name="Front. Microbiol.">
        <title>Genome analysis of Candidatus Aschnera chinzeii, the bacterial endosymbiont of the blood-sucking bat fly Penicillidia jenynsii (Insecta: Diptera: Nycteribiidae).</title>
        <authorList>
            <person name="Koga R."/>
            <person name="Moriyama M."/>
            <person name="Nozaki T."/>
            <person name="Fukatsu T."/>
        </authorList>
    </citation>
    <scope>NUCLEOTIDE SEQUENCE</scope>
    <source>
        <strain evidence="15">Kw-01</strain>
    </source>
</reference>
<evidence type="ECO:0000256" key="4">
    <source>
        <dbReference type="ARBA" id="ARBA00022679"/>
    </source>
</evidence>
<evidence type="ECO:0000256" key="9">
    <source>
        <dbReference type="ARBA" id="ARBA00023136"/>
    </source>
</evidence>
<protein>
    <recommendedName>
        <fullName evidence="12 13">Phospho-N-acetylmuramoyl-pentapeptide-transferase</fullName>
        <ecNumber evidence="12 13">2.7.8.13</ecNumber>
    </recommendedName>
    <alternativeName>
        <fullName evidence="12">UDP-MurNAc-pentapeptide phosphotransferase</fullName>
    </alternativeName>
</protein>
<sequence length="360" mass="40291">MLIWIIELITKYFSNYNIVCNLTFRIIISLCTALITALIIGPYLILYLQKLQIKQIIRNEGPKSHFIKKNTPTMGGILILISTIISILLWSKLNNPYVWCVIIILIGYGIIGYIDDYHKIKHKNTIGLVPSCKYLWQSILAIGVTCYLYSIGKNTVITQLVIPIFKDINPQLDICYIILTYLVIVGTSNAVNLTDGLDGLAIVPIIFIAIGLSIVAIITGNITLANQMHLPYIYYANELAVTSTAIIGSGLGFLWFNTYPAQIFMGDVGSLSIGGALGILAILLRQELLLFIIGGIFVIETISVILQIILFKINGKRIFLMAPIHHHYELKGYAEPKIVIRFWIISFIFLLIGLTIIKIF</sequence>
<dbReference type="PROSITE" id="PS01348">
    <property type="entry name" value="MRAY_2"/>
    <property type="match status" value="1"/>
</dbReference>
<comment type="cofactor">
    <cofactor evidence="12 14">
        <name>Mg(2+)</name>
        <dbReference type="ChEBI" id="CHEBI:18420"/>
    </cofactor>
</comment>
<dbReference type="GO" id="GO:0051301">
    <property type="term" value="P:cell division"/>
    <property type="evidence" value="ECO:0007669"/>
    <property type="project" value="UniProtKB-KW"/>
</dbReference>
<comment type="pathway">
    <text evidence="12">Cell wall biogenesis; peptidoglycan biosynthesis.</text>
</comment>
<keyword evidence="9 12" id="KW-0472">Membrane</keyword>
<comment type="catalytic activity">
    <reaction evidence="12">
        <text>UDP-N-acetyl-alpha-D-muramoyl-L-alanyl-gamma-D-glutamyl-meso-2,6-diaminopimeloyl-D-alanyl-D-alanine + di-trans,octa-cis-undecaprenyl phosphate = di-trans,octa-cis-undecaprenyl diphospho-N-acetyl-alpha-D-muramoyl-L-alanyl-D-glutamyl-meso-2,6-diaminopimeloyl-D-alanyl-D-alanine + UMP</text>
        <dbReference type="Rhea" id="RHEA:28386"/>
        <dbReference type="ChEBI" id="CHEBI:57865"/>
        <dbReference type="ChEBI" id="CHEBI:60392"/>
        <dbReference type="ChEBI" id="CHEBI:61386"/>
        <dbReference type="ChEBI" id="CHEBI:61387"/>
        <dbReference type="EC" id="2.7.8.13"/>
    </reaction>
</comment>
<feature type="transmembrane region" description="Helical" evidence="12">
    <location>
        <begin position="171"/>
        <end position="193"/>
    </location>
</feature>
<evidence type="ECO:0000313" key="15">
    <source>
        <dbReference type="EMBL" id="BET44647.1"/>
    </source>
</evidence>
<evidence type="ECO:0000256" key="8">
    <source>
        <dbReference type="ARBA" id="ARBA00022989"/>
    </source>
</evidence>
<name>A0AAT9G4J5_9ENTR</name>
<dbReference type="GO" id="GO:0071555">
    <property type="term" value="P:cell wall organization"/>
    <property type="evidence" value="ECO:0007669"/>
    <property type="project" value="UniProtKB-KW"/>
</dbReference>
<dbReference type="InterPro" id="IPR000715">
    <property type="entry name" value="Glycosyl_transferase_4"/>
</dbReference>
<feature type="binding site" evidence="14">
    <location>
        <position position="267"/>
    </location>
    <ligand>
        <name>Mg(2+)</name>
        <dbReference type="ChEBI" id="CHEBI:18420"/>
    </ligand>
</feature>
<feature type="transmembrane region" description="Helical" evidence="12">
    <location>
        <begin position="200"/>
        <end position="220"/>
    </location>
</feature>
<dbReference type="AlphaFoldDB" id="A0AAT9G4J5"/>
<dbReference type="EMBL" id="AP028961">
    <property type="protein sequence ID" value="BET44647.1"/>
    <property type="molecule type" value="Genomic_DNA"/>
</dbReference>
<dbReference type="GO" id="GO:0008360">
    <property type="term" value="P:regulation of cell shape"/>
    <property type="evidence" value="ECO:0007669"/>
    <property type="project" value="UniProtKB-KW"/>
</dbReference>
<comment type="function">
    <text evidence="12">Catalyzes the initial step of the lipid cycle reactions in the biosynthesis of the cell wall peptidoglycan: transfers peptidoglycan precursor phospho-MurNAc-pentapeptide from UDP-MurNAc-pentapeptide onto the lipid carrier undecaprenyl phosphate, yielding undecaprenyl-pyrophosphoryl-MurNAc-pentapeptide, known as lipid I.</text>
</comment>
<dbReference type="GO" id="GO:0046872">
    <property type="term" value="F:metal ion binding"/>
    <property type="evidence" value="ECO:0007669"/>
    <property type="project" value="UniProtKB-KW"/>
</dbReference>
<feature type="transmembrane region" description="Helical" evidence="12">
    <location>
        <begin position="263"/>
        <end position="283"/>
    </location>
</feature>
<dbReference type="Pfam" id="PF10555">
    <property type="entry name" value="MraY_sig1"/>
    <property type="match status" value="1"/>
</dbReference>
<dbReference type="HAMAP" id="MF_00038">
    <property type="entry name" value="MraY"/>
    <property type="match status" value="1"/>
</dbReference>
<dbReference type="GO" id="GO:0005886">
    <property type="term" value="C:plasma membrane"/>
    <property type="evidence" value="ECO:0007669"/>
    <property type="project" value="UniProtKB-SubCell"/>
</dbReference>
<keyword evidence="12 14" id="KW-0460">Magnesium</keyword>
<evidence type="ECO:0000256" key="10">
    <source>
        <dbReference type="ARBA" id="ARBA00023306"/>
    </source>
</evidence>
<keyword evidence="7 12" id="KW-0573">Peptidoglycan synthesis</keyword>
<evidence type="ECO:0000256" key="1">
    <source>
        <dbReference type="ARBA" id="ARBA00004141"/>
    </source>
</evidence>
<keyword evidence="3 12" id="KW-0132">Cell division</keyword>
<dbReference type="PANTHER" id="PTHR22926:SF5">
    <property type="entry name" value="PHOSPHO-N-ACETYLMURAMOYL-PENTAPEPTIDE-TRANSFERASE HOMOLOG"/>
    <property type="match status" value="1"/>
</dbReference>
<proteinExistence type="inferred from homology"/>
<feature type="binding site" evidence="14">
    <location>
        <position position="192"/>
    </location>
    <ligand>
        <name>Mg(2+)</name>
        <dbReference type="ChEBI" id="CHEBI:18420"/>
    </ligand>
</feature>
<evidence type="ECO:0000256" key="11">
    <source>
        <dbReference type="ARBA" id="ARBA00023316"/>
    </source>
</evidence>
<comment type="similarity">
    <text evidence="2 12">Belongs to the glycosyltransferase 4 family. MraY subfamily.</text>
</comment>
<reference evidence="15" key="2">
    <citation type="submission" date="2023-10" db="EMBL/GenBank/DDBJ databases">
        <authorList>
            <person name="Koga R."/>
            <person name="Fukatsu T."/>
        </authorList>
    </citation>
    <scope>NUCLEOTIDE SEQUENCE</scope>
    <source>
        <strain evidence="15">Kw-01</strain>
    </source>
</reference>
<evidence type="ECO:0000256" key="3">
    <source>
        <dbReference type="ARBA" id="ARBA00022618"/>
    </source>
</evidence>
<evidence type="ECO:0000256" key="6">
    <source>
        <dbReference type="ARBA" id="ARBA00022960"/>
    </source>
</evidence>
<accession>A0AAT9G4J5</accession>
<comment type="subcellular location">
    <subcellularLocation>
        <location evidence="12">Cell membrane</location>
        <topology evidence="12">Multi-pass membrane protein</topology>
    </subcellularLocation>
    <subcellularLocation>
        <location evidence="1">Membrane</location>
        <topology evidence="1">Multi-pass membrane protein</topology>
    </subcellularLocation>
</comment>
<keyword evidence="12" id="KW-1003">Cell membrane</keyword>
<feature type="transmembrane region" description="Helical" evidence="12">
    <location>
        <begin position="96"/>
        <end position="114"/>
    </location>
</feature>
<dbReference type="EC" id="2.7.8.13" evidence="12 13"/>
<feature type="transmembrane region" description="Helical" evidence="12">
    <location>
        <begin position="338"/>
        <end position="357"/>
    </location>
</feature>
<keyword evidence="8 12" id="KW-1133">Transmembrane helix</keyword>
<keyword evidence="5 12" id="KW-0812">Transmembrane</keyword>
<dbReference type="GO" id="GO:0008963">
    <property type="term" value="F:phospho-N-acetylmuramoyl-pentapeptide-transferase activity"/>
    <property type="evidence" value="ECO:0007669"/>
    <property type="project" value="UniProtKB-UniRule"/>
</dbReference>
<feature type="transmembrane region" description="Helical" evidence="12">
    <location>
        <begin position="22"/>
        <end position="48"/>
    </location>
</feature>
<dbReference type="InterPro" id="IPR018480">
    <property type="entry name" value="PNAcMuramoyl-5peptid_Trfase_CS"/>
</dbReference>
<keyword evidence="6 12" id="KW-0133">Cell shape</keyword>
<keyword evidence="11 12" id="KW-0961">Cell wall biogenesis/degradation</keyword>
<keyword evidence="10 12" id="KW-0131">Cell cycle</keyword>
<evidence type="ECO:0000256" key="14">
    <source>
        <dbReference type="PIRSR" id="PIRSR600715-1"/>
    </source>
</evidence>
<keyword evidence="12 14" id="KW-0479">Metal-binding</keyword>
<evidence type="ECO:0000256" key="2">
    <source>
        <dbReference type="ARBA" id="ARBA00005583"/>
    </source>
</evidence>
<feature type="transmembrane region" description="Helical" evidence="12">
    <location>
        <begin position="232"/>
        <end position="256"/>
    </location>
</feature>
<organism evidence="15">
    <name type="scientific">Candidatus Aschnera chinzeii</name>
    <dbReference type="NCBI Taxonomy" id="1485666"/>
    <lineage>
        <taxon>Bacteria</taxon>
        <taxon>Pseudomonadati</taxon>
        <taxon>Pseudomonadota</taxon>
        <taxon>Gammaproteobacteria</taxon>
        <taxon>Enterobacterales</taxon>
        <taxon>Enterobacteriaceae</taxon>
        <taxon>Candidatus Aschnera</taxon>
    </lineage>
</organism>
<evidence type="ECO:0000256" key="13">
    <source>
        <dbReference type="NCBIfam" id="TIGR00445"/>
    </source>
</evidence>
<evidence type="ECO:0000256" key="5">
    <source>
        <dbReference type="ARBA" id="ARBA00022692"/>
    </source>
</evidence>
<dbReference type="Pfam" id="PF00953">
    <property type="entry name" value="Glycos_transf_4"/>
    <property type="match status" value="1"/>
</dbReference>
<evidence type="ECO:0000256" key="12">
    <source>
        <dbReference type="HAMAP-Rule" id="MF_00038"/>
    </source>
</evidence>
<feature type="transmembrane region" description="Helical" evidence="12">
    <location>
        <begin position="73"/>
        <end position="90"/>
    </location>
</feature>
<dbReference type="CDD" id="cd06852">
    <property type="entry name" value="GT_MraY"/>
    <property type="match status" value="1"/>
</dbReference>
<dbReference type="PROSITE" id="PS01347">
    <property type="entry name" value="MRAY_1"/>
    <property type="match status" value="1"/>
</dbReference>
<keyword evidence="4 12" id="KW-0808">Transferase</keyword>
<dbReference type="GO" id="GO:0009252">
    <property type="term" value="P:peptidoglycan biosynthetic process"/>
    <property type="evidence" value="ECO:0007669"/>
    <property type="project" value="UniProtKB-UniRule"/>
</dbReference>
<feature type="transmembrane region" description="Helical" evidence="12">
    <location>
        <begin position="289"/>
        <end position="311"/>
    </location>
</feature>
<evidence type="ECO:0000256" key="7">
    <source>
        <dbReference type="ARBA" id="ARBA00022984"/>
    </source>
</evidence>
<dbReference type="InterPro" id="IPR003524">
    <property type="entry name" value="PNAcMuramoyl-5peptid_Trfase"/>
</dbReference>